<accession>B3DZA6</accession>
<name>B3DZA6_METI4</name>
<gene>
    <name evidence="1" type="ordered locus">Minf_0465</name>
</gene>
<evidence type="ECO:0000313" key="2">
    <source>
        <dbReference type="Proteomes" id="UP000009149"/>
    </source>
</evidence>
<dbReference type="HOGENOM" id="CLU_3365851_0_0_0"/>
<reference evidence="1 2" key="1">
    <citation type="journal article" date="2008" name="Biol. Direct">
        <title>Complete genome sequence of the extremely acidophilic methanotroph isolate V4, Methylacidiphilum infernorum, a representative of the bacterial phylum Verrucomicrobia.</title>
        <authorList>
            <person name="Hou S."/>
            <person name="Makarova K.S."/>
            <person name="Saw J.H."/>
            <person name="Senin P."/>
            <person name="Ly B.V."/>
            <person name="Zhou Z."/>
            <person name="Ren Y."/>
            <person name="Wang J."/>
            <person name="Galperin M.Y."/>
            <person name="Omelchenko M.V."/>
            <person name="Wolf Y.I."/>
            <person name="Yutin N."/>
            <person name="Koonin E.V."/>
            <person name="Stott M.B."/>
            <person name="Mountain B.W."/>
            <person name="Crowe M.A."/>
            <person name="Smirnova A.V."/>
            <person name="Dunfield P.F."/>
            <person name="Feng L."/>
            <person name="Wang L."/>
            <person name="Alam M."/>
        </authorList>
    </citation>
    <scope>NUCLEOTIDE SEQUENCE [LARGE SCALE GENOMIC DNA]</scope>
    <source>
        <strain evidence="2">Isolate V4</strain>
    </source>
</reference>
<dbReference type="STRING" id="481448.Minf_0465"/>
<proteinExistence type="predicted"/>
<evidence type="ECO:0000313" key="1">
    <source>
        <dbReference type="EMBL" id="ACD82523.1"/>
    </source>
</evidence>
<dbReference type="AlphaFoldDB" id="B3DZA6"/>
<sequence>MEFRERKKGVLPFSFLWICKKPLIFGPFFGMGDAH</sequence>
<organism evidence="1 2">
    <name type="scientific">Methylacidiphilum infernorum (isolate V4)</name>
    <name type="common">Methylokorus infernorum (strain V4)</name>
    <dbReference type="NCBI Taxonomy" id="481448"/>
    <lineage>
        <taxon>Bacteria</taxon>
        <taxon>Pseudomonadati</taxon>
        <taxon>Verrucomicrobiota</taxon>
        <taxon>Methylacidiphilae</taxon>
        <taxon>Methylacidiphilales</taxon>
        <taxon>Methylacidiphilaceae</taxon>
        <taxon>Methylacidiphilum (ex Ratnadevi et al. 2023)</taxon>
    </lineage>
</organism>
<dbReference type="KEGG" id="min:Minf_0465"/>
<dbReference type="Proteomes" id="UP000009149">
    <property type="component" value="Chromosome"/>
</dbReference>
<dbReference type="EMBL" id="CP000975">
    <property type="protein sequence ID" value="ACD82523.1"/>
    <property type="molecule type" value="Genomic_DNA"/>
</dbReference>
<protein>
    <submittedName>
        <fullName evidence="1">Uncharacterized protein</fullName>
    </submittedName>
</protein>